<keyword evidence="2" id="KW-0645">Protease</keyword>
<dbReference type="Pfam" id="PF00082">
    <property type="entry name" value="Peptidase_S8"/>
    <property type="match status" value="1"/>
</dbReference>
<protein>
    <recommendedName>
        <fullName evidence="6">Peptidase S8/S53 domain-containing protein</fullName>
    </recommendedName>
</protein>
<dbReference type="EMBL" id="MU151076">
    <property type="protein sequence ID" value="KAF9452024.1"/>
    <property type="molecule type" value="Genomic_DNA"/>
</dbReference>
<dbReference type="PANTHER" id="PTHR43806">
    <property type="entry name" value="PEPTIDASE S8"/>
    <property type="match status" value="1"/>
</dbReference>
<dbReference type="Gene3D" id="3.40.50.200">
    <property type="entry name" value="Peptidase S8/S53 domain"/>
    <property type="match status" value="1"/>
</dbReference>
<evidence type="ECO:0000313" key="8">
    <source>
        <dbReference type="Proteomes" id="UP000807342"/>
    </source>
</evidence>
<evidence type="ECO:0000256" key="1">
    <source>
        <dbReference type="ARBA" id="ARBA00011073"/>
    </source>
</evidence>
<dbReference type="GO" id="GO:0005615">
    <property type="term" value="C:extracellular space"/>
    <property type="evidence" value="ECO:0007669"/>
    <property type="project" value="TreeGrafter"/>
</dbReference>
<dbReference type="SUPFAM" id="SSF52743">
    <property type="entry name" value="Subtilisin-like"/>
    <property type="match status" value="1"/>
</dbReference>
<keyword evidence="3" id="KW-0378">Hydrolase</keyword>
<accession>A0A9P5XKE7</accession>
<dbReference type="AlphaFoldDB" id="A0A9P5XKE7"/>
<evidence type="ECO:0000256" key="2">
    <source>
        <dbReference type="ARBA" id="ARBA00022670"/>
    </source>
</evidence>
<dbReference type="PANTHER" id="PTHR43806:SF11">
    <property type="entry name" value="CEREVISIN-RELATED"/>
    <property type="match status" value="1"/>
</dbReference>
<sequence>MCTFPIKCKLEILTYWEQTEFEGRASWGVTFGGYSSTDANDHGTFLAGVVAGKIYEVAKLANIVAAKVLSDNGTGRKSVVLIALGSTISSPLDNAVLSVGGGGIPAVARGSNTDASSSNPAKIAQAITAAPSTQTNNVASFSNYESIVRLYAPGQDIALNTLSGQPGARIAGLAAYVPSLTGPIASAILTGDLIAIGVKSALVGVPSVRLLNA</sequence>
<gene>
    <name evidence="7" type="ORF">P691DRAFT_785391</name>
</gene>
<evidence type="ECO:0000313" key="7">
    <source>
        <dbReference type="EMBL" id="KAF9452024.1"/>
    </source>
</evidence>
<name>A0A9P5XKE7_9AGAR</name>
<evidence type="ECO:0000259" key="6">
    <source>
        <dbReference type="Pfam" id="PF00082"/>
    </source>
</evidence>
<dbReference type="Proteomes" id="UP000807342">
    <property type="component" value="Unassembled WGS sequence"/>
</dbReference>
<dbReference type="InterPro" id="IPR036852">
    <property type="entry name" value="Peptidase_S8/S53_dom_sf"/>
</dbReference>
<keyword evidence="8" id="KW-1185">Reference proteome</keyword>
<comment type="caution">
    <text evidence="7">The sequence shown here is derived from an EMBL/GenBank/DDBJ whole genome shotgun (WGS) entry which is preliminary data.</text>
</comment>
<evidence type="ECO:0000256" key="3">
    <source>
        <dbReference type="ARBA" id="ARBA00022801"/>
    </source>
</evidence>
<feature type="domain" description="Peptidase S8/S53" evidence="6">
    <location>
        <begin position="26"/>
        <end position="156"/>
    </location>
</feature>
<reference evidence="7" key="1">
    <citation type="submission" date="2020-11" db="EMBL/GenBank/DDBJ databases">
        <authorList>
            <consortium name="DOE Joint Genome Institute"/>
            <person name="Ahrendt S."/>
            <person name="Riley R."/>
            <person name="Andreopoulos W."/>
            <person name="Labutti K."/>
            <person name="Pangilinan J."/>
            <person name="Ruiz-Duenas F.J."/>
            <person name="Barrasa J.M."/>
            <person name="Sanchez-Garcia M."/>
            <person name="Camarero S."/>
            <person name="Miyauchi S."/>
            <person name="Serrano A."/>
            <person name="Linde D."/>
            <person name="Babiker R."/>
            <person name="Drula E."/>
            <person name="Ayuso-Fernandez I."/>
            <person name="Pacheco R."/>
            <person name="Padilla G."/>
            <person name="Ferreira P."/>
            <person name="Barriuso J."/>
            <person name="Kellner H."/>
            <person name="Castanera R."/>
            <person name="Alfaro M."/>
            <person name="Ramirez L."/>
            <person name="Pisabarro A.G."/>
            <person name="Kuo A."/>
            <person name="Tritt A."/>
            <person name="Lipzen A."/>
            <person name="He G."/>
            <person name="Yan M."/>
            <person name="Ng V."/>
            <person name="Cullen D."/>
            <person name="Martin F."/>
            <person name="Rosso M.-N."/>
            <person name="Henrissat B."/>
            <person name="Hibbett D."/>
            <person name="Martinez A.T."/>
            <person name="Grigoriev I.V."/>
        </authorList>
    </citation>
    <scope>NUCLEOTIDE SEQUENCE</scope>
    <source>
        <strain evidence="7">MF-IS2</strain>
    </source>
</reference>
<evidence type="ECO:0000256" key="4">
    <source>
        <dbReference type="ARBA" id="ARBA00022825"/>
    </source>
</evidence>
<dbReference type="InterPro" id="IPR050131">
    <property type="entry name" value="Peptidase_S8_subtilisin-like"/>
</dbReference>
<dbReference type="GO" id="GO:0006508">
    <property type="term" value="P:proteolysis"/>
    <property type="evidence" value="ECO:0007669"/>
    <property type="project" value="UniProtKB-KW"/>
</dbReference>
<organism evidence="7 8">
    <name type="scientific">Macrolepiota fuliginosa MF-IS2</name>
    <dbReference type="NCBI Taxonomy" id="1400762"/>
    <lineage>
        <taxon>Eukaryota</taxon>
        <taxon>Fungi</taxon>
        <taxon>Dikarya</taxon>
        <taxon>Basidiomycota</taxon>
        <taxon>Agaricomycotina</taxon>
        <taxon>Agaricomycetes</taxon>
        <taxon>Agaricomycetidae</taxon>
        <taxon>Agaricales</taxon>
        <taxon>Agaricineae</taxon>
        <taxon>Agaricaceae</taxon>
        <taxon>Macrolepiota</taxon>
    </lineage>
</organism>
<comment type="similarity">
    <text evidence="1 5">Belongs to the peptidase S8 family.</text>
</comment>
<dbReference type="GO" id="GO:0004252">
    <property type="term" value="F:serine-type endopeptidase activity"/>
    <property type="evidence" value="ECO:0007669"/>
    <property type="project" value="InterPro"/>
</dbReference>
<dbReference type="PROSITE" id="PS51892">
    <property type="entry name" value="SUBTILASE"/>
    <property type="match status" value="1"/>
</dbReference>
<keyword evidence="4" id="KW-0720">Serine protease</keyword>
<proteinExistence type="inferred from homology"/>
<dbReference type="InterPro" id="IPR000209">
    <property type="entry name" value="Peptidase_S8/S53_dom"/>
</dbReference>
<comment type="caution">
    <text evidence="5">Lacks conserved residue(s) required for the propagation of feature annotation.</text>
</comment>
<evidence type="ECO:0000256" key="5">
    <source>
        <dbReference type="PROSITE-ProRule" id="PRU01240"/>
    </source>
</evidence>